<name>A0A5J9U9W7_9POAL</name>
<gene>
    <name evidence="2" type="ORF">EJB05_36731</name>
</gene>
<dbReference type="Proteomes" id="UP000324897">
    <property type="component" value="Chromosome 7"/>
</dbReference>
<reference evidence="2 3" key="1">
    <citation type="journal article" date="2019" name="Sci. Rep.">
        <title>A high-quality genome of Eragrostis curvula grass provides insights into Poaceae evolution and supports new strategies to enhance forage quality.</title>
        <authorList>
            <person name="Carballo J."/>
            <person name="Santos B.A.C.M."/>
            <person name="Zappacosta D."/>
            <person name="Garbus I."/>
            <person name="Selva J.P."/>
            <person name="Gallo C.A."/>
            <person name="Diaz A."/>
            <person name="Albertini E."/>
            <person name="Caccamo M."/>
            <person name="Echenique V."/>
        </authorList>
    </citation>
    <scope>NUCLEOTIDE SEQUENCE [LARGE SCALE GENOMIC DNA]</scope>
    <source>
        <strain evidence="3">cv. Victoria</strain>
        <tissue evidence="2">Leaf</tissue>
    </source>
</reference>
<dbReference type="AlphaFoldDB" id="A0A5J9U9W7"/>
<organism evidence="2 3">
    <name type="scientific">Eragrostis curvula</name>
    <name type="common">weeping love grass</name>
    <dbReference type="NCBI Taxonomy" id="38414"/>
    <lineage>
        <taxon>Eukaryota</taxon>
        <taxon>Viridiplantae</taxon>
        <taxon>Streptophyta</taxon>
        <taxon>Embryophyta</taxon>
        <taxon>Tracheophyta</taxon>
        <taxon>Spermatophyta</taxon>
        <taxon>Magnoliopsida</taxon>
        <taxon>Liliopsida</taxon>
        <taxon>Poales</taxon>
        <taxon>Poaceae</taxon>
        <taxon>PACMAD clade</taxon>
        <taxon>Chloridoideae</taxon>
        <taxon>Eragrostideae</taxon>
        <taxon>Eragrostidinae</taxon>
        <taxon>Eragrostis</taxon>
    </lineage>
</organism>
<feature type="non-terminal residue" evidence="2">
    <location>
        <position position="1"/>
    </location>
</feature>
<evidence type="ECO:0000313" key="3">
    <source>
        <dbReference type="Proteomes" id="UP000324897"/>
    </source>
</evidence>
<evidence type="ECO:0000256" key="1">
    <source>
        <dbReference type="SAM" id="MobiDB-lite"/>
    </source>
</evidence>
<feature type="compositionally biased region" description="Polar residues" evidence="1">
    <location>
        <begin position="31"/>
        <end position="47"/>
    </location>
</feature>
<feature type="compositionally biased region" description="Low complexity" evidence="1">
    <location>
        <begin position="74"/>
        <end position="85"/>
    </location>
</feature>
<feature type="compositionally biased region" description="Low complexity" evidence="1">
    <location>
        <begin position="114"/>
        <end position="132"/>
    </location>
</feature>
<feature type="region of interest" description="Disordered" evidence="1">
    <location>
        <begin position="29"/>
        <end position="51"/>
    </location>
</feature>
<accession>A0A5J9U9W7</accession>
<feature type="compositionally biased region" description="Basic residues" evidence="1">
    <location>
        <begin position="134"/>
        <end position="150"/>
    </location>
</feature>
<keyword evidence="3" id="KW-1185">Reference proteome</keyword>
<evidence type="ECO:0000313" key="2">
    <source>
        <dbReference type="EMBL" id="TVU20519.1"/>
    </source>
</evidence>
<dbReference type="Gramene" id="TVU20519">
    <property type="protein sequence ID" value="TVU20519"/>
    <property type="gene ID" value="EJB05_36731"/>
</dbReference>
<dbReference type="EMBL" id="RWGY01000029">
    <property type="protein sequence ID" value="TVU20519.1"/>
    <property type="molecule type" value="Genomic_DNA"/>
</dbReference>
<sequence>MRFCPDRMARGAPLVCRRGRRCGPPLVYITRSDTQPKSGPSSSVTRGSTGGAEDDAAVAFLKLSSRIASMSSSISASATSAASSTHLRPCTGDTGGDSQSEASVDFGESESGEDSWSWSLGAAARSSAAACAKKQTRRRHDAPARHGRVR</sequence>
<comment type="caution">
    <text evidence="2">The sequence shown here is derived from an EMBL/GenBank/DDBJ whole genome shotgun (WGS) entry which is preliminary data.</text>
</comment>
<proteinExistence type="predicted"/>
<protein>
    <submittedName>
        <fullName evidence="2">Uncharacterized protein</fullName>
    </submittedName>
</protein>
<feature type="region of interest" description="Disordered" evidence="1">
    <location>
        <begin position="74"/>
        <end position="150"/>
    </location>
</feature>